<sequence>MPNSLAFLTMTLWPFVTLAMYLLLPARTAVIWSILAGYLLLPAGMTLDLPGVPGMTKQNVPAVFGYFFASAMLGRLIPLVPKSLAGRILVGLLLLGPVFTVVTNGDPVYIGNDTVLPGLRPYDAASMIVNQFGFLSIWALSREVLSDRTALRQLVTAFVIAFLWYSLPMLYEVRMSPQLHTQIYGFFPHSFQQMMRQGGFRPIVFLEHGLWIAILTSMAVMLAVVLARDAAPGRKLRWYAAAFYLLIVLVLCKSIAALLYAVLLMPMLLLFSGRRLAQIAMLMGVLVLTYPLLRSFDVIPTDSLVETAAEYSAERAQSLEFRFVNEDMLLSRAMQRPLFGWGGWGRNSVYDPQTGENISTTDGLWIIAMGYGGYAGFIGQFGLLLLPIFMLTGAYRRTGQEVSVFAAGVAVVLAVNLVDLLPNATITPVTWLFSGAMLGYLENLRRGEVGTGTAPAAAVPASARPRFSGLVGQPVAGPRTLV</sequence>
<feature type="transmembrane region" description="Helical" evidence="1">
    <location>
        <begin position="402"/>
        <end position="418"/>
    </location>
</feature>
<feature type="transmembrane region" description="Helical" evidence="1">
    <location>
        <begin position="364"/>
        <end position="390"/>
    </location>
</feature>
<feature type="transmembrane region" description="Helical" evidence="1">
    <location>
        <begin position="59"/>
        <end position="77"/>
    </location>
</feature>
<dbReference type="RefSeq" id="WP_272860416.1">
    <property type="nucleotide sequence ID" value="NZ_CP067134.1"/>
</dbReference>
<feature type="transmembrane region" description="Helical" evidence="1">
    <location>
        <begin position="150"/>
        <end position="171"/>
    </location>
</feature>
<feature type="transmembrane region" description="Helical" evidence="1">
    <location>
        <begin position="203"/>
        <end position="226"/>
    </location>
</feature>
<feature type="transmembrane region" description="Helical" evidence="1">
    <location>
        <begin position="238"/>
        <end position="264"/>
    </location>
</feature>
<reference evidence="2 3" key="1">
    <citation type="submission" date="2021-01" db="EMBL/GenBank/DDBJ databases">
        <title>Biogeographic distribution of Paracoccus.</title>
        <authorList>
            <person name="Hollensteiner J."/>
            <person name="Leineberger J."/>
            <person name="Brinkhoff T."/>
            <person name="Daniel R."/>
        </authorList>
    </citation>
    <scope>NUCLEOTIDE SEQUENCE [LARGE SCALE GENOMIC DNA]</scope>
    <source>
        <strain evidence="2 3">LMG25392</strain>
    </source>
</reference>
<keyword evidence="3" id="KW-1185">Reference proteome</keyword>
<dbReference type="Proteomes" id="UP001218412">
    <property type="component" value="Chromosome"/>
</dbReference>
<dbReference type="EMBL" id="CP067134">
    <property type="protein sequence ID" value="WCR12306.1"/>
    <property type="molecule type" value="Genomic_DNA"/>
</dbReference>
<keyword evidence="1" id="KW-0812">Transmembrane</keyword>
<gene>
    <name evidence="2" type="ORF">JHW45_08355</name>
</gene>
<evidence type="ECO:0000313" key="2">
    <source>
        <dbReference type="EMBL" id="WCR12306.1"/>
    </source>
</evidence>
<feature type="transmembrane region" description="Helical" evidence="1">
    <location>
        <begin position="276"/>
        <end position="293"/>
    </location>
</feature>
<evidence type="ECO:0008006" key="4">
    <source>
        <dbReference type="Google" id="ProtNLM"/>
    </source>
</evidence>
<protein>
    <recommendedName>
        <fullName evidence="4">O-antigen ligase like membrane protein</fullName>
    </recommendedName>
</protein>
<feature type="transmembrane region" description="Helical" evidence="1">
    <location>
        <begin position="6"/>
        <end position="24"/>
    </location>
</feature>
<proteinExistence type="predicted"/>
<name>A0ABY7T155_9RHOB</name>
<feature type="transmembrane region" description="Helical" evidence="1">
    <location>
        <begin position="84"/>
        <end position="102"/>
    </location>
</feature>
<keyword evidence="1" id="KW-1133">Transmembrane helix</keyword>
<accession>A0ABY7T155</accession>
<feature type="transmembrane region" description="Helical" evidence="1">
    <location>
        <begin position="29"/>
        <end position="47"/>
    </location>
</feature>
<evidence type="ECO:0000256" key="1">
    <source>
        <dbReference type="SAM" id="Phobius"/>
    </source>
</evidence>
<evidence type="ECO:0000313" key="3">
    <source>
        <dbReference type="Proteomes" id="UP001218412"/>
    </source>
</evidence>
<organism evidence="2 3">
    <name type="scientific">Paracoccus stylophorae</name>
    <dbReference type="NCBI Taxonomy" id="659350"/>
    <lineage>
        <taxon>Bacteria</taxon>
        <taxon>Pseudomonadati</taxon>
        <taxon>Pseudomonadota</taxon>
        <taxon>Alphaproteobacteria</taxon>
        <taxon>Rhodobacterales</taxon>
        <taxon>Paracoccaceae</taxon>
        <taxon>Paracoccus</taxon>
    </lineage>
</organism>
<keyword evidence="1" id="KW-0472">Membrane</keyword>